<keyword evidence="1" id="KW-0256">Endoplasmic reticulum</keyword>
<comment type="catalytic activity">
    <reaction evidence="6">
        <text>heme b + 3 reduced [NADPH--hemoprotein reductase] + 3 O2 = biliverdin IXalpha + CO + Fe(2+) + 3 oxidized [NADPH--hemoprotein reductase] + 3 H2O + H(+)</text>
        <dbReference type="Rhea" id="RHEA:21764"/>
        <dbReference type="Rhea" id="RHEA-COMP:11964"/>
        <dbReference type="Rhea" id="RHEA-COMP:11965"/>
        <dbReference type="ChEBI" id="CHEBI:15377"/>
        <dbReference type="ChEBI" id="CHEBI:15378"/>
        <dbReference type="ChEBI" id="CHEBI:15379"/>
        <dbReference type="ChEBI" id="CHEBI:17245"/>
        <dbReference type="ChEBI" id="CHEBI:29033"/>
        <dbReference type="ChEBI" id="CHEBI:57618"/>
        <dbReference type="ChEBI" id="CHEBI:57991"/>
        <dbReference type="ChEBI" id="CHEBI:58210"/>
        <dbReference type="ChEBI" id="CHEBI:60344"/>
        <dbReference type="EC" id="1.14.14.18"/>
    </reaction>
    <physiologicalReaction direction="left-to-right" evidence="6">
        <dbReference type="Rhea" id="RHEA:21765"/>
    </physiologicalReaction>
</comment>
<comment type="subunit">
    <text evidence="5">Homodimer and higher order homooligomer. Oligomerization is crucial for its stability and function in the endoplasmic reticulum. Interacts with FLVCR2; this interaction is potentiated in the presence of heme.</text>
</comment>
<protein>
    <recommendedName>
        <fullName evidence="4">Heme oxygenase 1</fullName>
    </recommendedName>
</protein>
<dbReference type="InterPro" id="IPR016053">
    <property type="entry name" value="Haem_Oase-like"/>
</dbReference>
<dbReference type="GO" id="GO:0006979">
    <property type="term" value="P:response to oxidative stress"/>
    <property type="evidence" value="ECO:0007669"/>
    <property type="project" value="TreeGrafter"/>
</dbReference>
<name>A0AA41NH49_SCICA</name>
<dbReference type="SUPFAM" id="SSF48613">
    <property type="entry name" value="Heme oxygenase-like"/>
    <property type="match status" value="1"/>
</dbReference>
<dbReference type="Gene3D" id="1.20.910.10">
    <property type="entry name" value="Heme oxygenase-like"/>
    <property type="match status" value="1"/>
</dbReference>
<organism evidence="7 8">
    <name type="scientific">Sciurus carolinensis</name>
    <name type="common">Eastern gray squirrel</name>
    <dbReference type="NCBI Taxonomy" id="30640"/>
    <lineage>
        <taxon>Eukaryota</taxon>
        <taxon>Metazoa</taxon>
        <taxon>Chordata</taxon>
        <taxon>Craniata</taxon>
        <taxon>Vertebrata</taxon>
        <taxon>Euteleostomi</taxon>
        <taxon>Mammalia</taxon>
        <taxon>Eutheria</taxon>
        <taxon>Euarchontoglires</taxon>
        <taxon>Glires</taxon>
        <taxon>Rodentia</taxon>
        <taxon>Sciuromorpha</taxon>
        <taxon>Sciuridae</taxon>
        <taxon>Sciurinae</taxon>
        <taxon>Sciurini</taxon>
        <taxon>Sciurus</taxon>
    </lineage>
</organism>
<dbReference type="Pfam" id="PF01126">
    <property type="entry name" value="Heme_oxygenase"/>
    <property type="match status" value="1"/>
</dbReference>
<evidence type="ECO:0000256" key="3">
    <source>
        <dbReference type="ARBA" id="ARBA00037869"/>
    </source>
</evidence>
<dbReference type="Proteomes" id="UP001166674">
    <property type="component" value="Unassembled WGS sequence"/>
</dbReference>
<evidence type="ECO:0000256" key="1">
    <source>
        <dbReference type="ARBA" id="ARBA00022824"/>
    </source>
</evidence>
<dbReference type="EMBL" id="JAATJV010438290">
    <property type="protein sequence ID" value="MBZ3890231.1"/>
    <property type="molecule type" value="Genomic_DNA"/>
</dbReference>
<evidence type="ECO:0000256" key="5">
    <source>
        <dbReference type="ARBA" id="ARBA00046441"/>
    </source>
</evidence>
<dbReference type="PANTHER" id="PTHR10720">
    <property type="entry name" value="HEME OXYGENASE"/>
    <property type="match status" value="1"/>
</dbReference>
<evidence type="ECO:0000256" key="6">
    <source>
        <dbReference type="ARBA" id="ARBA00047547"/>
    </source>
</evidence>
<dbReference type="PANTHER" id="PTHR10720:SF1">
    <property type="entry name" value="HEME OXYGENASE 1"/>
    <property type="match status" value="1"/>
</dbReference>
<dbReference type="GO" id="GO:0042167">
    <property type="term" value="P:heme catabolic process"/>
    <property type="evidence" value="ECO:0007669"/>
    <property type="project" value="TreeGrafter"/>
</dbReference>
<dbReference type="InterPro" id="IPR016084">
    <property type="entry name" value="Haem_Oase-like_multi-hlx"/>
</dbReference>
<evidence type="ECO:0000256" key="2">
    <source>
        <dbReference type="ARBA" id="ARBA00037361"/>
    </source>
</evidence>
<keyword evidence="8" id="KW-1185">Reference proteome</keyword>
<dbReference type="AlphaFoldDB" id="A0AA41NH49"/>
<evidence type="ECO:0000313" key="7">
    <source>
        <dbReference type="EMBL" id="MBZ3890231.1"/>
    </source>
</evidence>
<dbReference type="InterPro" id="IPR002051">
    <property type="entry name" value="Haem_Oase"/>
</dbReference>
<evidence type="ECO:0000313" key="8">
    <source>
        <dbReference type="Proteomes" id="UP001166674"/>
    </source>
</evidence>
<sequence>MPGTAATCPSAVGATEEVHTQAENAQYVRKFQKGQVTQKGFKLVMASLYLVFVALEEELERSRDNRVYARLYFPQGAVEQELTFW</sequence>
<dbReference type="GO" id="GO:0020037">
    <property type="term" value="F:heme binding"/>
    <property type="evidence" value="ECO:0007669"/>
    <property type="project" value="TreeGrafter"/>
</dbReference>
<accession>A0AA41NH49</accession>
<dbReference type="GO" id="GO:0004392">
    <property type="term" value="F:heme oxygenase (decyclizing) activity"/>
    <property type="evidence" value="ECO:0007669"/>
    <property type="project" value="UniProtKB-EC"/>
</dbReference>
<reference evidence="7" key="1">
    <citation type="submission" date="2020-03" db="EMBL/GenBank/DDBJ databases">
        <title>Studies in the Genomics of Life Span.</title>
        <authorList>
            <person name="Glass D."/>
        </authorList>
    </citation>
    <scope>NUCLEOTIDE SEQUENCE</scope>
    <source>
        <strain evidence="7">SUZIE</strain>
        <tissue evidence="7">Muscle</tissue>
    </source>
</reference>
<gene>
    <name evidence="7" type="ORF">SUZIE_206925</name>
</gene>
<comment type="caution">
    <text evidence="7">The sequence shown here is derived from an EMBL/GenBank/DDBJ whole genome shotgun (WGS) entry which is preliminary data.</text>
</comment>
<comment type="function">
    <text evidence="2">Catalyzes the oxidative cleavage of heme at the alpha-methene bridge carbon, released as carbon monoxide (CO), to generate biliverdin IXalpha, while releasing the central heme iron chelate as ferrous iron.</text>
</comment>
<proteinExistence type="predicted"/>
<dbReference type="GO" id="GO:0005789">
    <property type="term" value="C:endoplasmic reticulum membrane"/>
    <property type="evidence" value="ECO:0007669"/>
    <property type="project" value="UniProtKB-SubCell"/>
</dbReference>
<evidence type="ECO:0000256" key="4">
    <source>
        <dbReference type="ARBA" id="ARBA00040247"/>
    </source>
</evidence>
<dbReference type="PRINTS" id="PR00088">
    <property type="entry name" value="HAEMOXYGNASE"/>
</dbReference>
<dbReference type="GO" id="GO:0006788">
    <property type="term" value="P:heme oxidation"/>
    <property type="evidence" value="ECO:0007669"/>
    <property type="project" value="InterPro"/>
</dbReference>
<comment type="subcellular location">
    <subcellularLocation>
        <location evidence="3">Endoplasmic reticulum membrane</location>
        <topology evidence="3">Single-pass type IV membrane protein</topology>
        <orientation evidence="3">Cytoplasmic side</orientation>
    </subcellularLocation>
</comment>